<evidence type="ECO:0000313" key="1">
    <source>
        <dbReference type="EMBL" id="GAP63353.1"/>
    </source>
</evidence>
<name>A0A0M8K7F7_9CHLR</name>
<gene>
    <name evidence="1" type="ORF">ARMA_1776</name>
</gene>
<dbReference type="Proteomes" id="UP000037784">
    <property type="component" value="Unassembled WGS sequence"/>
</dbReference>
<organism evidence="1 2">
    <name type="scientific">Ardenticatena maritima</name>
    <dbReference type="NCBI Taxonomy" id="872965"/>
    <lineage>
        <taxon>Bacteria</taxon>
        <taxon>Bacillati</taxon>
        <taxon>Chloroflexota</taxon>
        <taxon>Ardenticatenia</taxon>
        <taxon>Ardenticatenales</taxon>
        <taxon>Ardenticatenaceae</taxon>
        <taxon>Ardenticatena</taxon>
    </lineage>
</organism>
<dbReference type="AlphaFoldDB" id="A0A0M8K7F7"/>
<evidence type="ECO:0000313" key="2">
    <source>
        <dbReference type="Proteomes" id="UP000037784"/>
    </source>
</evidence>
<comment type="caution">
    <text evidence="1">The sequence shown here is derived from an EMBL/GenBank/DDBJ whole genome shotgun (WGS) entry which is preliminary data.</text>
</comment>
<keyword evidence="2" id="KW-1185">Reference proteome</keyword>
<reference evidence="1 2" key="1">
    <citation type="journal article" date="2015" name="Genome Announc.">
        <title>Draft Genome Sequence of a Heterotrophic Facultative Anaerobic Thermophilic Bacterium, Ardenticatena maritima Strain 110ST.</title>
        <authorList>
            <person name="Kawaichi S."/>
            <person name="Yoshida T."/>
            <person name="Sako Y."/>
            <person name="Nakamura R."/>
        </authorList>
    </citation>
    <scope>NUCLEOTIDE SEQUENCE [LARGE SCALE GENOMIC DNA]</scope>
    <source>
        <strain evidence="1 2">110S</strain>
    </source>
</reference>
<dbReference type="EMBL" id="BBZA01000138">
    <property type="protein sequence ID" value="GAP63353.1"/>
    <property type="molecule type" value="Genomic_DNA"/>
</dbReference>
<dbReference type="InParanoid" id="A0A0M8K7F7"/>
<sequence>MFWIDFKQVTNRRFRRFVHRSKRSYWEQNKKARQKPGFLPRM</sequence>
<reference evidence="2" key="2">
    <citation type="submission" date="2015-08" db="EMBL/GenBank/DDBJ databases">
        <title>Draft Genome Sequence of a Heterotrophic Facultative Anaerobic Bacterium Ardenticatena maritima Strain 110S.</title>
        <authorList>
            <person name="Kawaichi S."/>
            <person name="Yoshida T."/>
            <person name="Sako Y."/>
            <person name="Nakamura R."/>
        </authorList>
    </citation>
    <scope>NUCLEOTIDE SEQUENCE [LARGE SCALE GENOMIC DNA]</scope>
    <source>
        <strain evidence="2">110S</strain>
    </source>
</reference>
<protein>
    <submittedName>
        <fullName evidence="1">Uncharacterized protein</fullName>
    </submittedName>
</protein>
<accession>A0A0M8K7F7</accession>
<proteinExistence type="predicted"/>